<dbReference type="EMBL" id="CAKMMF010000021">
    <property type="protein sequence ID" value="CAH1213076.1"/>
    <property type="molecule type" value="Genomic_DNA"/>
</dbReference>
<keyword evidence="2" id="KW-1185">Reference proteome</keyword>
<organism evidence="1 2">
    <name type="scientific">Paenibacillus plantiphilus</name>
    <dbReference type="NCBI Taxonomy" id="2905650"/>
    <lineage>
        <taxon>Bacteria</taxon>
        <taxon>Bacillati</taxon>
        <taxon>Bacillota</taxon>
        <taxon>Bacilli</taxon>
        <taxon>Bacillales</taxon>
        <taxon>Paenibacillaceae</taxon>
        <taxon>Paenibacillus</taxon>
    </lineage>
</organism>
<proteinExistence type="predicted"/>
<accession>A0ABN8GPU4</accession>
<comment type="caution">
    <text evidence="1">The sequence shown here is derived from an EMBL/GenBank/DDBJ whole genome shotgun (WGS) entry which is preliminary data.</text>
</comment>
<reference evidence="1" key="1">
    <citation type="submission" date="2022-01" db="EMBL/GenBank/DDBJ databases">
        <authorList>
            <person name="Criscuolo A."/>
        </authorList>
    </citation>
    <scope>NUCLEOTIDE SEQUENCE</scope>
    <source>
        <strain evidence="1">CIP111893</strain>
    </source>
</reference>
<name>A0ABN8GPU4_9BACL</name>
<evidence type="ECO:0000313" key="2">
    <source>
        <dbReference type="Proteomes" id="UP000838686"/>
    </source>
</evidence>
<protein>
    <submittedName>
        <fullName evidence="1">Uncharacterized protein</fullName>
    </submittedName>
</protein>
<gene>
    <name evidence="1" type="ORF">PAECIP111893_03626</name>
</gene>
<sequence>MEGFRFVSNTNEMRGFRCLLKSITNGKREWKTLGRKDKQEITAAVKVRTTDMHKLFLNYIEGDLTNASYNRVYDCLTRLRFF</sequence>
<evidence type="ECO:0000313" key="1">
    <source>
        <dbReference type="EMBL" id="CAH1213076.1"/>
    </source>
</evidence>
<dbReference type="Proteomes" id="UP000838686">
    <property type="component" value="Unassembled WGS sequence"/>
</dbReference>